<dbReference type="Pfam" id="PF13401">
    <property type="entry name" value="AAA_22"/>
    <property type="match status" value="1"/>
</dbReference>
<dbReference type="AlphaFoldDB" id="Q114N0"/>
<name>Q114N0_TRIEI</name>
<dbReference type="OrthoDB" id="525119at2"/>
<gene>
    <name evidence="2" type="ordered locus">Tery_1785</name>
</gene>
<feature type="domain" description="ORC1/DEAH AAA+ ATPase" evidence="1">
    <location>
        <begin position="33"/>
        <end position="178"/>
    </location>
</feature>
<dbReference type="PANTHER" id="PTHR34301">
    <property type="entry name" value="DNA-BINDING PROTEIN-RELATED"/>
    <property type="match status" value="1"/>
</dbReference>
<organism evidence="2">
    <name type="scientific">Trichodesmium erythraeum (strain IMS101)</name>
    <dbReference type="NCBI Taxonomy" id="203124"/>
    <lineage>
        <taxon>Bacteria</taxon>
        <taxon>Bacillati</taxon>
        <taxon>Cyanobacteriota</taxon>
        <taxon>Cyanophyceae</taxon>
        <taxon>Oscillatoriophycideae</taxon>
        <taxon>Oscillatoriales</taxon>
        <taxon>Microcoleaceae</taxon>
        <taxon>Trichodesmium</taxon>
    </lineage>
</organism>
<accession>Q114N0</accession>
<dbReference type="InterPro" id="IPR049945">
    <property type="entry name" value="AAA_22"/>
</dbReference>
<dbReference type="eggNOG" id="COG1672">
    <property type="taxonomic scope" value="Bacteria"/>
</dbReference>
<evidence type="ECO:0000259" key="1">
    <source>
        <dbReference type="Pfam" id="PF13401"/>
    </source>
</evidence>
<dbReference type="Gene3D" id="3.40.50.300">
    <property type="entry name" value="P-loop containing nucleotide triphosphate hydrolases"/>
    <property type="match status" value="1"/>
</dbReference>
<sequence length="425" mass="49041">MPRNQFYPDKSVPPEKFVGRTSELSTIFDKINSRDHVAIFGSSGMGKTSLLQYIENSKFWEERDLDFSEALIVYHNCELSVIDSFWQEVLRTLIDKATGDQDLVSKINALLGLEKIEITDIRELLREIGKRGKFLLLLLDDYHRILGTREEYPENQGKKSKKVLTFLSELRNLAVHNREGQYFSTIVATFQKLHELGPTIVPGGSPWYNHYAYLPLKPFCKSDIEGHFFNRDSHFFISDAPKEEVLKMTGGYPALLQFTGYIFSRLEPVNVDTLNTMLKNDADRIFQDVWNNFEKNEQEILQLILIDKYKGKFREISYSIAGIEKEFIRNISILKSLEEKGFISQVKQANKYSFTSSLMEDFIGDQLAEKNVSNAKDRKIVINLFIIKITLGLWKKVKEKIQPVTKFISPLAKIIDLIANKIEGK</sequence>
<evidence type="ECO:0000313" key="2">
    <source>
        <dbReference type="EMBL" id="ABG51044.1"/>
    </source>
</evidence>
<dbReference type="STRING" id="203124.Tery_1785"/>
<dbReference type="SUPFAM" id="SSF52540">
    <property type="entry name" value="P-loop containing nucleoside triphosphate hydrolases"/>
    <property type="match status" value="1"/>
</dbReference>
<protein>
    <recommendedName>
        <fullName evidence="1">ORC1/DEAH AAA+ ATPase domain-containing protein</fullName>
    </recommendedName>
</protein>
<dbReference type="KEGG" id="ter:Tery_1785"/>
<proteinExistence type="predicted"/>
<dbReference type="RefSeq" id="WP_011611419.1">
    <property type="nucleotide sequence ID" value="NC_008312.1"/>
</dbReference>
<dbReference type="HOGENOM" id="CLU_650423_0_0_3"/>
<dbReference type="PANTHER" id="PTHR34301:SF8">
    <property type="entry name" value="ATPASE DOMAIN-CONTAINING PROTEIN"/>
    <property type="match status" value="1"/>
</dbReference>
<reference evidence="2" key="1">
    <citation type="submission" date="2006-06" db="EMBL/GenBank/DDBJ databases">
        <title>Complete sequence of Trichodesmium erythraeum IMS101.</title>
        <authorList>
            <consortium name="US DOE Joint Genome Institute"/>
            <person name="Copeland A."/>
            <person name="Lucas S."/>
            <person name="Lapidus A."/>
            <person name="Barry K."/>
            <person name="Detter J.C."/>
            <person name="Glavina del Rio T."/>
            <person name="Hammon N."/>
            <person name="Israni S."/>
            <person name="Dalin E."/>
            <person name="Tice H."/>
            <person name="Pitluck S."/>
            <person name="Kiss H."/>
            <person name="Munk A.C."/>
            <person name="Brettin T."/>
            <person name="Bruce D."/>
            <person name="Han C."/>
            <person name="Tapia R."/>
            <person name="Gilna P."/>
            <person name="Schmutz J."/>
            <person name="Larimer F."/>
            <person name="Land M."/>
            <person name="Hauser L."/>
            <person name="Kyrpides N."/>
            <person name="Kim E."/>
            <person name="Richardson P."/>
        </authorList>
    </citation>
    <scope>NUCLEOTIDE SEQUENCE [LARGE SCALE GENOMIC DNA]</scope>
    <source>
        <strain evidence="2">IMS101</strain>
    </source>
</reference>
<dbReference type="InterPro" id="IPR027417">
    <property type="entry name" value="P-loop_NTPase"/>
</dbReference>
<dbReference type="EMBL" id="CP000393">
    <property type="protein sequence ID" value="ABG51044.1"/>
    <property type="molecule type" value="Genomic_DNA"/>
</dbReference>